<dbReference type="Pfam" id="PF12571">
    <property type="entry name" value="Phage_tail_fib"/>
    <property type="match status" value="1"/>
</dbReference>
<dbReference type="Proteomes" id="UP000824241">
    <property type="component" value="Unassembled WGS sequence"/>
</dbReference>
<evidence type="ECO:0000313" key="3">
    <source>
        <dbReference type="Proteomes" id="UP000824241"/>
    </source>
</evidence>
<accession>A0A9D1J5V5</accession>
<comment type="caution">
    <text evidence="2">The sequence shown here is derived from an EMBL/GenBank/DDBJ whole genome shotgun (WGS) entry which is preliminary data.</text>
</comment>
<protein>
    <recommendedName>
        <fullName evidence="1">Phage tail fibre protein N-terminal domain-containing protein</fullName>
    </recommendedName>
</protein>
<proteinExistence type="predicted"/>
<evidence type="ECO:0000259" key="1">
    <source>
        <dbReference type="Pfam" id="PF12571"/>
    </source>
</evidence>
<gene>
    <name evidence="2" type="ORF">IAB37_07755</name>
</gene>
<dbReference type="AlphaFoldDB" id="A0A9D1J5V5"/>
<feature type="non-terminal residue" evidence="2">
    <location>
        <position position="334"/>
    </location>
</feature>
<feature type="domain" description="Phage tail fibre protein N-terminal" evidence="1">
    <location>
        <begin position="1"/>
        <end position="139"/>
    </location>
</feature>
<dbReference type="EMBL" id="DVHA01000250">
    <property type="protein sequence ID" value="HIR61449.1"/>
    <property type="molecule type" value="Genomic_DNA"/>
</dbReference>
<evidence type="ECO:0000313" key="2">
    <source>
        <dbReference type="EMBL" id="HIR61449.1"/>
    </source>
</evidence>
<dbReference type="InterPro" id="IPR022225">
    <property type="entry name" value="Phage_tail_fibre_N"/>
</dbReference>
<organism evidence="2 3">
    <name type="scientific">Candidatus Faecivivens stercoravium</name>
    <dbReference type="NCBI Taxonomy" id="2840803"/>
    <lineage>
        <taxon>Bacteria</taxon>
        <taxon>Bacillati</taxon>
        <taxon>Bacillota</taxon>
        <taxon>Clostridia</taxon>
        <taxon>Eubacteriales</taxon>
        <taxon>Oscillospiraceae</taxon>
        <taxon>Oscillospiraceae incertae sedis</taxon>
        <taxon>Candidatus Faecivivens</taxon>
    </lineage>
</organism>
<sequence length="334" mass="34663">MANFQMTITDAGLSLLAESMTGEGLHFTKMEMGDAAYSGNLAAVTAVVSPKCELELSHMARSGDQVTFKSVLAFREVETGFTWRELGLYAQNPDGGADILYAYGNAGEEGDYIPGETEATLNERVIQLTVAVASTPNITAELSGSGIFIEYSELEAAIEQLGVVTLAHAKEGTVHKLTGLNEQAGLLMGRFKAAADFEEGDTFTIDGVGYTARQENGEGLSDGQFVTGSGVAVVVDTTGKILNFKGGGGVGSADLALATATEATVFSGKTFYAGDSKELRTGTALSTVTDVAAGNLFNGRKAYDNNGNLITGTALSQAVNVTANNIPSGVTAYN</sequence>
<name>A0A9D1J5V5_9FIRM</name>
<reference evidence="2" key="1">
    <citation type="submission" date="2020-10" db="EMBL/GenBank/DDBJ databases">
        <authorList>
            <person name="Gilroy R."/>
        </authorList>
    </citation>
    <scope>NUCLEOTIDE SEQUENCE</scope>
    <source>
        <strain evidence="2">CHK189-12415</strain>
    </source>
</reference>
<reference evidence="2" key="2">
    <citation type="journal article" date="2021" name="PeerJ">
        <title>Extensive microbial diversity within the chicken gut microbiome revealed by metagenomics and culture.</title>
        <authorList>
            <person name="Gilroy R."/>
            <person name="Ravi A."/>
            <person name="Getino M."/>
            <person name="Pursley I."/>
            <person name="Horton D.L."/>
            <person name="Alikhan N.F."/>
            <person name="Baker D."/>
            <person name="Gharbi K."/>
            <person name="Hall N."/>
            <person name="Watson M."/>
            <person name="Adriaenssens E.M."/>
            <person name="Foster-Nyarko E."/>
            <person name="Jarju S."/>
            <person name="Secka A."/>
            <person name="Antonio M."/>
            <person name="Oren A."/>
            <person name="Chaudhuri R.R."/>
            <person name="La Ragione R."/>
            <person name="Hildebrand F."/>
            <person name="Pallen M.J."/>
        </authorList>
    </citation>
    <scope>NUCLEOTIDE SEQUENCE</scope>
    <source>
        <strain evidence="2">CHK189-12415</strain>
    </source>
</reference>